<sequence>MNPERKNLRFGGFRTRNPPFSATVLCSGHHGPLQKRHNAVKKA</sequence>
<proteinExistence type="predicted"/>
<keyword evidence="2" id="KW-1185">Reference proteome</keyword>
<dbReference type="Proteomes" id="UP000069771">
    <property type="component" value="Chromosome"/>
</dbReference>
<dbReference type="KEGG" id="fro:AALO17_02580"/>
<dbReference type="AlphaFoldDB" id="A0A140DRW5"/>
<reference evidence="1 2" key="1">
    <citation type="journal article" date="2016" name="Gut Pathog.">
        <title>Whole genome sequencing of "Faecalibaculum rodentium" ALO17, isolated from C57BL/6J laboratory mouse feces.</title>
        <authorList>
            <person name="Lim S."/>
            <person name="Chang D.H."/>
            <person name="Ahn S."/>
            <person name="Kim B.C."/>
        </authorList>
    </citation>
    <scope>NUCLEOTIDE SEQUENCE [LARGE SCALE GENOMIC DNA]</scope>
    <source>
        <strain evidence="1 2">Alo17</strain>
    </source>
</reference>
<evidence type="ECO:0000313" key="1">
    <source>
        <dbReference type="EMBL" id="AMK53392.1"/>
    </source>
</evidence>
<evidence type="ECO:0000313" key="2">
    <source>
        <dbReference type="Proteomes" id="UP000069771"/>
    </source>
</evidence>
<dbReference type="STRING" id="1702221.AALO17_02580"/>
<name>A0A140DRW5_9FIRM</name>
<gene>
    <name evidence="1" type="ORF">AALO17_02580</name>
</gene>
<protein>
    <submittedName>
        <fullName evidence="1">Uncharacterized protein</fullName>
    </submittedName>
</protein>
<dbReference type="EMBL" id="CP011391">
    <property type="protein sequence ID" value="AMK53392.1"/>
    <property type="molecule type" value="Genomic_DNA"/>
</dbReference>
<accession>A0A140DRW5</accession>
<organism evidence="1 2">
    <name type="scientific">Faecalibaculum rodentium</name>
    <dbReference type="NCBI Taxonomy" id="1702221"/>
    <lineage>
        <taxon>Bacteria</taxon>
        <taxon>Bacillati</taxon>
        <taxon>Bacillota</taxon>
        <taxon>Erysipelotrichia</taxon>
        <taxon>Erysipelotrichales</taxon>
        <taxon>Erysipelotrichaceae</taxon>
        <taxon>Faecalibaculum</taxon>
    </lineage>
</organism>